<comment type="caution">
    <text evidence="2">The sequence shown here is derived from an EMBL/GenBank/DDBJ whole genome shotgun (WGS) entry which is preliminary data.</text>
</comment>
<dbReference type="InterPro" id="IPR039146">
    <property type="entry name" value="GPANK1"/>
</dbReference>
<dbReference type="GeneID" id="92181192"/>
<dbReference type="Proteomes" id="UP001388673">
    <property type="component" value="Unassembled WGS sequence"/>
</dbReference>
<feature type="region of interest" description="Disordered" evidence="1">
    <location>
        <begin position="396"/>
        <end position="459"/>
    </location>
</feature>
<evidence type="ECO:0000313" key="2">
    <source>
        <dbReference type="EMBL" id="KAK8853232.1"/>
    </source>
</evidence>
<evidence type="ECO:0000313" key="3">
    <source>
        <dbReference type="Proteomes" id="UP001388673"/>
    </source>
</evidence>
<feature type="region of interest" description="Disordered" evidence="1">
    <location>
        <begin position="125"/>
        <end position="288"/>
    </location>
</feature>
<evidence type="ECO:0008006" key="4">
    <source>
        <dbReference type="Google" id="ProtNLM"/>
    </source>
</evidence>
<gene>
    <name evidence="2" type="ORF">IAR55_003934</name>
</gene>
<dbReference type="AlphaFoldDB" id="A0AAW0YYI8"/>
<feature type="compositionally biased region" description="Basic and acidic residues" evidence="1">
    <location>
        <begin position="183"/>
        <end position="197"/>
    </location>
</feature>
<dbReference type="KEGG" id="kne:92181192"/>
<name>A0AAW0YYI8_9TREE</name>
<dbReference type="RefSeq" id="XP_066802418.1">
    <property type="nucleotide sequence ID" value="XM_066947039.1"/>
</dbReference>
<feature type="region of interest" description="Disordered" evidence="1">
    <location>
        <begin position="474"/>
        <end position="548"/>
    </location>
</feature>
<dbReference type="PANTHER" id="PTHR20923:SF1">
    <property type="entry name" value="G PATCH DOMAIN AND ANKYRIN REPEAT-CONTAINING PROTEIN 1"/>
    <property type="match status" value="1"/>
</dbReference>
<feature type="compositionally biased region" description="Low complexity" evidence="1">
    <location>
        <begin position="59"/>
        <end position="69"/>
    </location>
</feature>
<reference evidence="2 3" key="1">
    <citation type="journal article" date="2024" name="bioRxiv">
        <title>Comparative genomics of Cryptococcus and Kwoniella reveals pathogenesis evolution and contrasting karyotype dynamics via intercentromeric recombination or chromosome fusion.</title>
        <authorList>
            <person name="Coelho M.A."/>
            <person name="David-Palma M."/>
            <person name="Shea T."/>
            <person name="Bowers K."/>
            <person name="McGinley-Smith S."/>
            <person name="Mohammad A.W."/>
            <person name="Gnirke A."/>
            <person name="Yurkov A.M."/>
            <person name="Nowrousian M."/>
            <person name="Sun S."/>
            <person name="Cuomo C.A."/>
            <person name="Heitman J."/>
        </authorList>
    </citation>
    <scope>NUCLEOTIDE SEQUENCE [LARGE SCALE GENOMIC DNA]</scope>
    <source>
        <strain evidence="2 3">CBS 13917</strain>
    </source>
</reference>
<feature type="compositionally biased region" description="Polar residues" evidence="1">
    <location>
        <begin position="252"/>
        <end position="268"/>
    </location>
</feature>
<dbReference type="PANTHER" id="PTHR20923">
    <property type="entry name" value="BAT4 PROTEIN-RELATED"/>
    <property type="match status" value="1"/>
</dbReference>
<feature type="compositionally biased region" description="Polar residues" evidence="1">
    <location>
        <begin position="204"/>
        <end position="215"/>
    </location>
</feature>
<evidence type="ECO:0000256" key="1">
    <source>
        <dbReference type="SAM" id="MobiDB-lite"/>
    </source>
</evidence>
<dbReference type="EMBL" id="JBCAWK010000007">
    <property type="protein sequence ID" value="KAK8853232.1"/>
    <property type="molecule type" value="Genomic_DNA"/>
</dbReference>
<organism evidence="2 3">
    <name type="scientific">Kwoniella newhampshirensis</name>
    <dbReference type="NCBI Taxonomy" id="1651941"/>
    <lineage>
        <taxon>Eukaryota</taxon>
        <taxon>Fungi</taxon>
        <taxon>Dikarya</taxon>
        <taxon>Basidiomycota</taxon>
        <taxon>Agaricomycotina</taxon>
        <taxon>Tremellomycetes</taxon>
        <taxon>Tremellales</taxon>
        <taxon>Cryptococcaceae</taxon>
        <taxon>Kwoniella</taxon>
    </lineage>
</organism>
<feature type="compositionally biased region" description="Basic and acidic residues" evidence="1">
    <location>
        <begin position="482"/>
        <end position="503"/>
    </location>
</feature>
<sequence>MSEPRAYRAGLGLPPAIHITSSSAPPRSAHLLTDENSISVPYPSHKHLHNNCQPEIDPSRSSSSSSSSSLPNTESRPQLHPAINTLSREAVWREWNVNPSSHGPERLTRPPVFVASKLTYDELGRSMNDGVDVEVDGGDGDGKGEERDGEVKQNGEGVRDWYLSLASGPGPGPGSGSGIENVSDLKADTTKSTKVDEIQLEVDPTSSRASITTPHLGSVSKDEATGEDEDGWEIQPGPSRLRDQPARASQKGYGSTGQMNGVKSTVNDSSSSHQSSTARHEAALAPQKIVDPSKPLRVHRRDWFIRCALLTSSASSAPPSRPASTTTTSIGAMLNIARTIARPAPPVQYVLGPDNKGYEILRDRLGWQGGGLGRPEGWQGDPMSRPIVARTKDNMHRENERDVGRGGSKIDGTVMEIDPNGHPVVDLTVSSEEDSADFGSDRESDFDPPPTMKGPGRTAPIATTLKFDRLGLGHRLSSSVQKSREGVESTRKKVTHTDKEIRQAQRRGMKHQSSGGGVELGKKGKIKWKEKNRKERDDRRRLAAALNS</sequence>
<protein>
    <recommendedName>
        <fullName evidence="4">G-patch domain-containing protein</fullName>
    </recommendedName>
</protein>
<accession>A0AAW0YYI8</accession>
<proteinExistence type="predicted"/>
<keyword evidence="3" id="KW-1185">Reference proteome</keyword>
<feature type="compositionally biased region" description="Basic and acidic residues" evidence="1">
    <location>
        <begin position="140"/>
        <end position="159"/>
    </location>
</feature>
<feature type="region of interest" description="Disordered" evidence="1">
    <location>
        <begin position="1"/>
        <end position="85"/>
    </location>
</feature>
<feature type="compositionally biased region" description="Basic and acidic residues" evidence="1">
    <location>
        <begin position="527"/>
        <end position="541"/>
    </location>
</feature>